<feature type="compositionally biased region" description="Basic residues" evidence="6">
    <location>
        <begin position="456"/>
        <end position="466"/>
    </location>
</feature>
<feature type="domain" description="Rhodopsin" evidence="8">
    <location>
        <begin position="97"/>
        <end position="340"/>
    </location>
</feature>
<keyword evidence="2 7" id="KW-0812">Transmembrane</keyword>
<evidence type="ECO:0000256" key="7">
    <source>
        <dbReference type="SAM" id="Phobius"/>
    </source>
</evidence>
<dbReference type="GO" id="GO:0016020">
    <property type="term" value="C:membrane"/>
    <property type="evidence" value="ECO:0007669"/>
    <property type="project" value="UniProtKB-SubCell"/>
</dbReference>
<dbReference type="PANTHER" id="PTHR33048:SF129">
    <property type="entry name" value="INTEGRAL MEMBRANE PROTEIN-RELATED"/>
    <property type="match status" value="1"/>
</dbReference>
<dbReference type="RefSeq" id="XP_001590133.1">
    <property type="nucleotide sequence ID" value="XM_001590083.1"/>
</dbReference>
<evidence type="ECO:0000256" key="4">
    <source>
        <dbReference type="ARBA" id="ARBA00023136"/>
    </source>
</evidence>
<feature type="transmembrane region" description="Helical" evidence="7">
    <location>
        <begin position="281"/>
        <end position="300"/>
    </location>
</feature>
<dbReference type="KEGG" id="ssl:SS1G_08897"/>
<sequence>MSSILSSSTIISSATATFPTAIPTGTISALIGHPPNTTNDYYIVAYLNNAFGRKISPMKGITIPPLSPPDYVFESRSTSLLIAMSVSIFFMFSFTVLRLLIRLLNRGLVLGLDDLFIVPGVILAMTWPILQILAVVYGGAGKHIWDVTYEEYGYFKRYTNLSKTFFFVSAGVVKISICLFNRRLTAMTTRRWLWFNNAFLVVLVVFILVSLFWTIFSCNPVWGGWDAIRLGREGVVAKCFPVSTLGSVLSTVHVVTDFGLLAVPLIVLWKVKMGWRTRGRLYVVFAVGGASMIGSILRQIKQAELESDVLWSFKSLVDWTLVDLTLGVIAASLPVLSAIIPAKWKSMHTSSSYKFPSNHRSHPLSNAENFPRSKFTGKNGRDIMGGRSGRNKGIKSTPSGTFGESEENIVRTDVIELSYRSKVDVDQKNDEEGEEENVGKEEGNGEGSSVGSSVGKIKRSFSRKRNRGDSVERGLDKDSDAWGAGQYVRLRRNMNRLSLFFSRMVMFVPVSVKMRRKPWVFSVKSFIGVMYA</sequence>
<evidence type="ECO:0000256" key="2">
    <source>
        <dbReference type="ARBA" id="ARBA00022692"/>
    </source>
</evidence>
<dbReference type="Proteomes" id="UP000001312">
    <property type="component" value="Unassembled WGS sequence"/>
</dbReference>
<dbReference type="Pfam" id="PF20684">
    <property type="entry name" value="Fung_rhodopsin"/>
    <property type="match status" value="1"/>
</dbReference>
<feature type="region of interest" description="Disordered" evidence="6">
    <location>
        <begin position="425"/>
        <end position="476"/>
    </location>
</feature>
<protein>
    <recommendedName>
        <fullName evidence="8">Rhodopsin domain-containing protein</fullName>
    </recommendedName>
</protein>
<dbReference type="InterPro" id="IPR052337">
    <property type="entry name" value="SAT4-like"/>
</dbReference>
<gene>
    <name evidence="9" type="ORF">SS1G_08897</name>
</gene>
<evidence type="ECO:0000256" key="5">
    <source>
        <dbReference type="ARBA" id="ARBA00038359"/>
    </source>
</evidence>
<dbReference type="InterPro" id="IPR049326">
    <property type="entry name" value="Rhodopsin_dom_fungi"/>
</dbReference>
<evidence type="ECO:0000313" key="10">
    <source>
        <dbReference type="Proteomes" id="UP000001312"/>
    </source>
</evidence>
<feature type="compositionally biased region" description="Basic and acidic residues" evidence="6">
    <location>
        <begin position="467"/>
        <end position="476"/>
    </location>
</feature>
<evidence type="ECO:0000256" key="6">
    <source>
        <dbReference type="SAM" id="MobiDB-lite"/>
    </source>
</evidence>
<keyword evidence="4 7" id="KW-0472">Membrane</keyword>
<feature type="transmembrane region" description="Helical" evidence="7">
    <location>
        <begin position="248"/>
        <end position="269"/>
    </location>
</feature>
<feature type="transmembrane region" description="Helical" evidence="7">
    <location>
        <begin position="116"/>
        <end position="140"/>
    </location>
</feature>
<comment type="similarity">
    <text evidence="5">Belongs to the SAT4 family.</text>
</comment>
<reference evidence="10" key="1">
    <citation type="journal article" date="2011" name="PLoS Genet.">
        <title>Genomic analysis of the necrotrophic fungal pathogens Sclerotinia sclerotiorum and Botrytis cinerea.</title>
        <authorList>
            <person name="Amselem J."/>
            <person name="Cuomo C.A."/>
            <person name="van Kan J.A."/>
            <person name="Viaud M."/>
            <person name="Benito E.P."/>
            <person name="Couloux A."/>
            <person name="Coutinho P.M."/>
            <person name="de Vries R.P."/>
            <person name="Dyer P.S."/>
            <person name="Fillinger S."/>
            <person name="Fournier E."/>
            <person name="Gout L."/>
            <person name="Hahn M."/>
            <person name="Kohn L."/>
            <person name="Lapalu N."/>
            <person name="Plummer K.M."/>
            <person name="Pradier J.M."/>
            <person name="Quevillon E."/>
            <person name="Sharon A."/>
            <person name="Simon A."/>
            <person name="ten Have A."/>
            <person name="Tudzynski B."/>
            <person name="Tudzynski P."/>
            <person name="Wincker P."/>
            <person name="Andrew M."/>
            <person name="Anthouard V."/>
            <person name="Beever R.E."/>
            <person name="Beffa R."/>
            <person name="Benoit I."/>
            <person name="Bouzid O."/>
            <person name="Brault B."/>
            <person name="Chen Z."/>
            <person name="Choquer M."/>
            <person name="Collemare J."/>
            <person name="Cotton P."/>
            <person name="Danchin E.G."/>
            <person name="Da Silva C."/>
            <person name="Gautier A."/>
            <person name="Giraud C."/>
            <person name="Giraud T."/>
            <person name="Gonzalez C."/>
            <person name="Grossetete S."/>
            <person name="Guldener U."/>
            <person name="Henrissat B."/>
            <person name="Howlett B.J."/>
            <person name="Kodira C."/>
            <person name="Kretschmer M."/>
            <person name="Lappartient A."/>
            <person name="Leroch M."/>
            <person name="Levis C."/>
            <person name="Mauceli E."/>
            <person name="Neuveglise C."/>
            <person name="Oeser B."/>
            <person name="Pearson M."/>
            <person name="Poulain J."/>
            <person name="Poussereau N."/>
            <person name="Quesneville H."/>
            <person name="Rascle C."/>
            <person name="Schumacher J."/>
            <person name="Segurens B."/>
            <person name="Sexton A."/>
            <person name="Silva E."/>
            <person name="Sirven C."/>
            <person name="Soanes D.M."/>
            <person name="Talbot N.J."/>
            <person name="Templeton M."/>
            <person name="Yandava C."/>
            <person name="Yarden O."/>
            <person name="Zeng Q."/>
            <person name="Rollins J.A."/>
            <person name="Lebrun M.H."/>
            <person name="Dickman M."/>
        </authorList>
    </citation>
    <scope>NUCLEOTIDE SEQUENCE [LARGE SCALE GENOMIC DNA]</scope>
    <source>
        <strain evidence="10">ATCC 18683 / 1980 / Ss-1</strain>
    </source>
</reference>
<evidence type="ECO:0000256" key="1">
    <source>
        <dbReference type="ARBA" id="ARBA00004141"/>
    </source>
</evidence>
<dbReference type="GeneID" id="5486179"/>
<name>A7EU90_SCLS1</name>
<evidence type="ECO:0000259" key="8">
    <source>
        <dbReference type="Pfam" id="PF20684"/>
    </source>
</evidence>
<keyword evidence="3 7" id="KW-1133">Transmembrane helix</keyword>
<evidence type="ECO:0000256" key="3">
    <source>
        <dbReference type="ARBA" id="ARBA00022989"/>
    </source>
</evidence>
<feature type="transmembrane region" description="Helical" evidence="7">
    <location>
        <begin position="192"/>
        <end position="216"/>
    </location>
</feature>
<dbReference type="InParanoid" id="A7EU90"/>
<feature type="transmembrane region" description="Helical" evidence="7">
    <location>
        <begin position="80"/>
        <end position="104"/>
    </location>
</feature>
<feature type="transmembrane region" description="Helical" evidence="7">
    <location>
        <begin position="320"/>
        <end position="340"/>
    </location>
</feature>
<comment type="subcellular location">
    <subcellularLocation>
        <location evidence="1">Membrane</location>
        <topology evidence="1">Multi-pass membrane protein</topology>
    </subcellularLocation>
</comment>
<accession>A7EU90</accession>
<organism evidence="9 10">
    <name type="scientific">Sclerotinia sclerotiorum (strain ATCC 18683 / 1980 / Ss-1)</name>
    <name type="common">White mold</name>
    <name type="synonym">Whetzelinia sclerotiorum</name>
    <dbReference type="NCBI Taxonomy" id="665079"/>
    <lineage>
        <taxon>Eukaryota</taxon>
        <taxon>Fungi</taxon>
        <taxon>Dikarya</taxon>
        <taxon>Ascomycota</taxon>
        <taxon>Pezizomycotina</taxon>
        <taxon>Leotiomycetes</taxon>
        <taxon>Helotiales</taxon>
        <taxon>Sclerotiniaceae</taxon>
        <taxon>Sclerotinia</taxon>
    </lineage>
</organism>
<feature type="region of interest" description="Disordered" evidence="6">
    <location>
        <begin position="351"/>
        <end position="405"/>
    </location>
</feature>
<dbReference type="PANTHER" id="PTHR33048">
    <property type="entry name" value="PTH11-LIKE INTEGRAL MEMBRANE PROTEIN (AFU_ORTHOLOGUE AFUA_5G11245)"/>
    <property type="match status" value="1"/>
</dbReference>
<evidence type="ECO:0000313" key="9">
    <source>
        <dbReference type="EMBL" id="EDN93032.1"/>
    </source>
</evidence>
<keyword evidence="10" id="KW-1185">Reference proteome</keyword>
<feature type="transmembrane region" description="Helical" evidence="7">
    <location>
        <begin position="160"/>
        <end position="180"/>
    </location>
</feature>
<proteinExistence type="inferred from homology"/>
<dbReference type="EMBL" id="CH476632">
    <property type="protein sequence ID" value="EDN93032.1"/>
    <property type="molecule type" value="Genomic_DNA"/>
</dbReference>
<dbReference type="AlphaFoldDB" id="A7EU90"/>
<dbReference type="OMA" id="ILWKVQM"/>